<dbReference type="Pfam" id="PF00106">
    <property type="entry name" value="adh_short"/>
    <property type="match status" value="1"/>
</dbReference>
<dbReference type="PRINTS" id="PR00081">
    <property type="entry name" value="GDHRDH"/>
</dbReference>
<protein>
    <submittedName>
        <fullName evidence="3">SDR family NAD(P)-dependent oxidoreductase</fullName>
    </submittedName>
</protein>
<name>A0ABS5TC72_9ACTN</name>
<evidence type="ECO:0000256" key="1">
    <source>
        <dbReference type="ARBA" id="ARBA00006484"/>
    </source>
</evidence>
<dbReference type="Proteomes" id="UP001197247">
    <property type="component" value="Unassembled WGS sequence"/>
</dbReference>
<evidence type="ECO:0000256" key="2">
    <source>
        <dbReference type="ARBA" id="ARBA00023002"/>
    </source>
</evidence>
<dbReference type="PANTHER" id="PTHR24320">
    <property type="entry name" value="RETINOL DEHYDROGENASE"/>
    <property type="match status" value="1"/>
</dbReference>
<comment type="similarity">
    <text evidence="1">Belongs to the short-chain dehydrogenases/reductases (SDR) family.</text>
</comment>
<keyword evidence="2" id="KW-0560">Oxidoreductase</keyword>
<dbReference type="SUPFAM" id="SSF51735">
    <property type="entry name" value="NAD(P)-binding Rossmann-fold domains"/>
    <property type="match status" value="1"/>
</dbReference>
<sequence length="325" mass="34096">MTRDQRPLGSGFTAASTSTDVIDGLDLTGRNVIVTGGHGRLGREITRTLAAAGASVTVASRDPHRARSALTGIEHVQVEQLDLTDPASIDAFTRGWIRTGRPLHALVNNAAVMFSPELRHDARGNEISFSTSHLGHFQLTRSLVPALIQASGSRVLTVTSGAARFGGIRWDELAFRTGYDGGTAYAQSKRANVLFTVELDRRHADDGIRAFAAHPGVVIGPGPHHPDALASYRAQGLVDENGATVIDPGAGKKTVAQGAATPVFGAVSPVLDGFGGLYLKDSDVAVLDDTVRPLTAGSIPSDANSAMLDPADAERLWAVSEQLLA</sequence>
<dbReference type="Gene3D" id="3.40.50.720">
    <property type="entry name" value="NAD(P)-binding Rossmann-like Domain"/>
    <property type="match status" value="1"/>
</dbReference>
<reference evidence="3 4" key="1">
    <citation type="submission" date="2021-05" db="EMBL/GenBank/DDBJ databases">
        <title>Kineosporia and Streptomyces sp. nov. two new marine actinobacteria isolated from Coral.</title>
        <authorList>
            <person name="Buangrab K."/>
            <person name="Sutthacheep M."/>
            <person name="Yeemin T."/>
            <person name="Harunari E."/>
            <person name="Igarashi Y."/>
            <person name="Kanchanasin P."/>
            <person name="Tanasupawat S."/>
            <person name="Phongsopitanun W."/>
        </authorList>
    </citation>
    <scope>NUCLEOTIDE SEQUENCE [LARGE SCALE GENOMIC DNA]</scope>
    <source>
        <strain evidence="3 4">J2-2</strain>
    </source>
</reference>
<comment type="caution">
    <text evidence="3">The sequence shown here is derived from an EMBL/GenBank/DDBJ whole genome shotgun (WGS) entry which is preliminary data.</text>
</comment>
<proteinExistence type="inferred from homology"/>
<dbReference type="InterPro" id="IPR002347">
    <property type="entry name" value="SDR_fam"/>
</dbReference>
<dbReference type="PANTHER" id="PTHR24320:SF148">
    <property type="entry name" value="NAD(P)-BINDING ROSSMANN-FOLD SUPERFAMILY PROTEIN"/>
    <property type="match status" value="1"/>
</dbReference>
<dbReference type="InterPro" id="IPR036291">
    <property type="entry name" value="NAD(P)-bd_dom_sf"/>
</dbReference>
<accession>A0ABS5TC72</accession>
<keyword evidence="4" id="KW-1185">Reference proteome</keyword>
<dbReference type="EMBL" id="JAHBAY010000002">
    <property type="protein sequence ID" value="MBT0768677.1"/>
    <property type="molecule type" value="Genomic_DNA"/>
</dbReference>
<organism evidence="3 4">
    <name type="scientific">Kineosporia corallincola</name>
    <dbReference type="NCBI Taxonomy" id="2835133"/>
    <lineage>
        <taxon>Bacteria</taxon>
        <taxon>Bacillati</taxon>
        <taxon>Actinomycetota</taxon>
        <taxon>Actinomycetes</taxon>
        <taxon>Kineosporiales</taxon>
        <taxon>Kineosporiaceae</taxon>
        <taxon>Kineosporia</taxon>
    </lineage>
</organism>
<evidence type="ECO:0000313" key="4">
    <source>
        <dbReference type="Proteomes" id="UP001197247"/>
    </source>
</evidence>
<gene>
    <name evidence="3" type="ORF">KIH74_07050</name>
</gene>
<dbReference type="RefSeq" id="WP_214154970.1">
    <property type="nucleotide sequence ID" value="NZ_JAHBAY010000002.1"/>
</dbReference>
<evidence type="ECO:0000313" key="3">
    <source>
        <dbReference type="EMBL" id="MBT0768677.1"/>
    </source>
</evidence>